<protein>
    <submittedName>
        <fullName evidence="5">4Fe-4S binding domain protein</fullName>
    </submittedName>
</protein>
<dbReference type="STRING" id="861450.HMPREF0080_00558"/>
<organism evidence="5 6">
    <name type="scientific">Anaeroglobus geminatus F0357</name>
    <dbReference type="NCBI Taxonomy" id="861450"/>
    <lineage>
        <taxon>Bacteria</taxon>
        <taxon>Bacillati</taxon>
        <taxon>Bacillota</taxon>
        <taxon>Negativicutes</taxon>
        <taxon>Veillonellales</taxon>
        <taxon>Veillonellaceae</taxon>
        <taxon>Anaeroglobus</taxon>
    </lineage>
</organism>
<dbReference type="PANTHER" id="PTHR11615">
    <property type="entry name" value="NITRATE, FORMATE, IRON DEHYDROGENASE"/>
    <property type="match status" value="1"/>
</dbReference>
<keyword evidence="1" id="KW-0479">Metal-binding</keyword>
<dbReference type="AlphaFoldDB" id="G9YFZ5"/>
<dbReference type="PROSITE" id="PS00198">
    <property type="entry name" value="4FE4S_FER_1"/>
    <property type="match status" value="1"/>
</dbReference>
<dbReference type="InterPro" id="IPR004108">
    <property type="entry name" value="Fe_hydrogenase_lsu_C"/>
</dbReference>
<dbReference type="HOGENOM" id="CLU_039046_2_0_9"/>
<keyword evidence="6" id="KW-1185">Reference proteome</keyword>
<dbReference type="Pfam" id="PF02906">
    <property type="entry name" value="Fe_hyd_lg_C"/>
    <property type="match status" value="1"/>
</dbReference>
<keyword evidence="3" id="KW-0411">Iron-sulfur</keyword>
<dbReference type="eggNOG" id="COG4624">
    <property type="taxonomic scope" value="Bacteria"/>
</dbReference>
<dbReference type="EMBL" id="AGCJ01000018">
    <property type="protein sequence ID" value="EHM42425.1"/>
    <property type="molecule type" value="Genomic_DNA"/>
</dbReference>
<dbReference type="SUPFAM" id="SSF54862">
    <property type="entry name" value="4Fe-4S ferredoxins"/>
    <property type="match status" value="1"/>
</dbReference>
<dbReference type="SUPFAM" id="SSF53920">
    <property type="entry name" value="Fe-only hydrogenase"/>
    <property type="match status" value="1"/>
</dbReference>
<keyword evidence="2" id="KW-0408">Iron</keyword>
<evidence type="ECO:0000313" key="6">
    <source>
        <dbReference type="Proteomes" id="UP000005481"/>
    </source>
</evidence>
<dbReference type="GO" id="GO:0051536">
    <property type="term" value="F:iron-sulfur cluster binding"/>
    <property type="evidence" value="ECO:0007669"/>
    <property type="project" value="UniProtKB-KW"/>
</dbReference>
<dbReference type="PATRIC" id="fig|861450.3.peg.534"/>
<name>G9YFZ5_9FIRM</name>
<comment type="caution">
    <text evidence="5">The sequence shown here is derived from an EMBL/GenBank/DDBJ whole genome shotgun (WGS) entry which is preliminary data.</text>
</comment>
<dbReference type="InterPro" id="IPR017900">
    <property type="entry name" value="4Fe4S_Fe_S_CS"/>
</dbReference>
<dbReference type="Gene3D" id="3.30.70.20">
    <property type="match status" value="1"/>
</dbReference>
<feature type="domain" description="4Fe-4S ferredoxin-type" evidence="4">
    <location>
        <begin position="105"/>
        <end position="134"/>
    </location>
</feature>
<evidence type="ECO:0000313" key="5">
    <source>
        <dbReference type="EMBL" id="EHM42425.1"/>
    </source>
</evidence>
<evidence type="ECO:0000256" key="1">
    <source>
        <dbReference type="ARBA" id="ARBA00022723"/>
    </source>
</evidence>
<dbReference type="InterPro" id="IPR017896">
    <property type="entry name" value="4Fe4S_Fe-S-bd"/>
</dbReference>
<dbReference type="PROSITE" id="PS51379">
    <property type="entry name" value="4FE4S_FER_2"/>
    <property type="match status" value="1"/>
</dbReference>
<dbReference type="Gene3D" id="3.40.950.10">
    <property type="entry name" value="Fe-only Hydrogenase (Larger Subunit), Chain L, domain 3"/>
    <property type="match status" value="1"/>
</dbReference>
<dbReference type="eggNOG" id="COG2221">
    <property type="taxonomic scope" value="Bacteria"/>
</dbReference>
<reference evidence="5 6" key="1">
    <citation type="submission" date="2011-08" db="EMBL/GenBank/DDBJ databases">
        <authorList>
            <person name="Weinstock G."/>
            <person name="Sodergren E."/>
            <person name="Clifton S."/>
            <person name="Fulton L."/>
            <person name="Fulton B."/>
            <person name="Courtney L."/>
            <person name="Fronick C."/>
            <person name="Harrison M."/>
            <person name="Strong C."/>
            <person name="Farmer C."/>
            <person name="Delahaunty K."/>
            <person name="Markovic C."/>
            <person name="Hall O."/>
            <person name="Minx P."/>
            <person name="Tomlinson C."/>
            <person name="Mitreva M."/>
            <person name="Hou S."/>
            <person name="Chen J."/>
            <person name="Wollam A."/>
            <person name="Pepin K.H."/>
            <person name="Johnson M."/>
            <person name="Bhonagiri V."/>
            <person name="Zhang X."/>
            <person name="Suruliraj S."/>
            <person name="Warren W."/>
            <person name="Chinwalla A."/>
            <person name="Mardis E.R."/>
            <person name="Wilson R.K."/>
        </authorList>
    </citation>
    <scope>NUCLEOTIDE SEQUENCE [LARGE SCALE GENOMIC DNA]</scope>
    <source>
        <strain evidence="5 6">F0357</strain>
    </source>
</reference>
<sequence length="441" mass="48209">MKAWKKTIVILFAKAYNDAKEYVFVLYLEGKRMDTLDELYFTMLKNAADGKVELAPEGADPKIVECLVLPDDGTVVRVKPCLCPPDERHCEDACEWDALKPGGEVGIAVDPKKCVGCQACIDACEMESLKTKKDIIPVVQELHQYDGPVYALVAPAIAGQFGADVTLGKMRATLKALGFTGMLEVAAFADILTLKEALEFDKNIRSENDFQLTSCCCPMWIAMIKKLYHQLLPNVPGSVSPMIAGGRTVKALHPQAKTVFIGPCLAKKAEKNEPDIEGAIDYVLTYQELRDLLTVTNLNPAEMPEDSQPHASTTGISYAYAGGVAAAVKRTLEKLNPDRKIKLATRRADGVPGCKEMINDILAGNRDGNFFEGMGCIGGCVGGPRAIIPKEEGKKQVQAYADAAEFETPMENPYVIGMLKALGFNTVEEFLTKSHLYDRQF</sequence>
<proteinExistence type="predicted"/>
<dbReference type="InterPro" id="IPR050340">
    <property type="entry name" value="Cytosolic_Fe-S_CAF"/>
</dbReference>
<evidence type="ECO:0000256" key="3">
    <source>
        <dbReference type="ARBA" id="ARBA00023014"/>
    </source>
</evidence>
<dbReference type="Proteomes" id="UP000005481">
    <property type="component" value="Unassembled WGS sequence"/>
</dbReference>
<accession>G9YFZ5</accession>
<gene>
    <name evidence="5" type="ORF">HMPREF0080_00558</name>
</gene>
<dbReference type="InterPro" id="IPR009016">
    <property type="entry name" value="Fe_hydrogenase"/>
</dbReference>
<evidence type="ECO:0000256" key="2">
    <source>
        <dbReference type="ARBA" id="ARBA00023004"/>
    </source>
</evidence>
<dbReference type="GO" id="GO:0046872">
    <property type="term" value="F:metal ion binding"/>
    <property type="evidence" value="ECO:0007669"/>
    <property type="project" value="UniProtKB-KW"/>
</dbReference>
<evidence type="ECO:0000259" key="4">
    <source>
        <dbReference type="PROSITE" id="PS51379"/>
    </source>
</evidence>